<keyword evidence="3" id="KW-0963">Cytoplasm</keyword>
<feature type="domain" description="DNA polymerase III beta sliding clamp C-terminal" evidence="10">
    <location>
        <begin position="154"/>
        <end position="274"/>
    </location>
</feature>
<dbReference type="Gene3D" id="3.70.10.10">
    <property type="match status" value="1"/>
</dbReference>
<evidence type="ECO:0000256" key="7">
    <source>
        <dbReference type="ARBA" id="ARBA00022932"/>
    </source>
</evidence>
<keyword evidence="6" id="KW-0235">DNA replication</keyword>
<dbReference type="GO" id="GO:0009360">
    <property type="term" value="C:DNA polymerase III complex"/>
    <property type="evidence" value="ECO:0007669"/>
    <property type="project" value="InterPro"/>
</dbReference>
<dbReference type="GO" id="GO:0006271">
    <property type="term" value="P:DNA strand elongation involved in DNA replication"/>
    <property type="evidence" value="ECO:0007669"/>
    <property type="project" value="TreeGrafter"/>
</dbReference>
<evidence type="ECO:0000259" key="9">
    <source>
        <dbReference type="Pfam" id="PF02767"/>
    </source>
</evidence>
<dbReference type="PANTHER" id="PTHR30478">
    <property type="entry name" value="DNA POLYMERASE III SUBUNIT BETA"/>
    <property type="match status" value="1"/>
</dbReference>
<dbReference type="Gene3D" id="3.10.150.10">
    <property type="entry name" value="DNA Polymerase III, subunit A, domain 2"/>
    <property type="match status" value="1"/>
</dbReference>
<dbReference type="GO" id="GO:0003887">
    <property type="term" value="F:DNA-directed DNA polymerase activity"/>
    <property type="evidence" value="ECO:0007669"/>
    <property type="project" value="UniProtKB-KW"/>
</dbReference>
<dbReference type="InterPro" id="IPR022635">
    <property type="entry name" value="DNA_polIII_beta_C"/>
</dbReference>
<evidence type="ECO:0000256" key="8">
    <source>
        <dbReference type="ARBA" id="ARBA00023125"/>
    </source>
</evidence>
<dbReference type="SMART" id="SM00480">
    <property type="entry name" value="POL3Bc"/>
    <property type="match status" value="1"/>
</dbReference>
<dbReference type="GO" id="GO:0003677">
    <property type="term" value="F:DNA binding"/>
    <property type="evidence" value="ECO:0007669"/>
    <property type="project" value="UniProtKB-KW"/>
</dbReference>
<proteinExistence type="inferred from homology"/>
<evidence type="ECO:0000313" key="11">
    <source>
        <dbReference type="EMBL" id="MDO4842885.1"/>
    </source>
</evidence>
<dbReference type="Proteomes" id="UP001168575">
    <property type="component" value="Unassembled WGS sequence"/>
</dbReference>
<reference evidence="11" key="1">
    <citation type="submission" date="2023-07" db="EMBL/GenBank/DDBJ databases">
        <title>Between Cages and Wild: Unraveling the Impact of Captivity on Animal Microbiomes and Antimicrobial Resistance.</title>
        <authorList>
            <person name="Schmartz G.P."/>
            <person name="Rehner J."/>
            <person name="Schuff M.J."/>
            <person name="Becker S.L."/>
            <person name="Kravczyk M."/>
            <person name="Gurevich A."/>
            <person name="Francke R."/>
            <person name="Mueller R."/>
            <person name="Keller V."/>
            <person name="Keller A."/>
        </authorList>
    </citation>
    <scope>NUCLEOTIDE SEQUENCE</scope>
    <source>
        <strain evidence="11">S12M_St_49</strain>
    </source>
</reference>
<feature type="non-terminal residue" evidence="11">
    <location>
        <position position="1"/>
    </location>
</feature>
<name>A0AA43RLQ7_9ACTN</name>
<dbReference type="EMBL" id="JAUMVS010000356">
    <property type="protein sequence ID" value="MDO4842885.1"/>
    <property type="molecule type" value="Genomic_DNA"/>
</dbReference>
<keyword evidence="5 11" id="KW-0548">Nucleotidyltransferase</keyword>
<dbReference type="GO" id="GO:0005737">
    <property type="term" value="C:cytoplasm"/>
    <property type="evidence" value="ECO:0007669"/>
    <property type="project" value="UniProtKB-SubCell"/>
</dbReference>
<keyword evidence="7" id="KW-0239">DNA-directed DNA polymerase</keyword>
<gene>
    <name evidence="11" type="primary">dnaN</name>
    <name evidence="11" type="ORF">Q3982_09440</name>
</gene>
<keyword evidence="8" id="KW-0238">DNA-binding</keyword>
<dbReference type="GO" id="GO:0008408">
    <property type="term" value="F:3'-5' exonuclease activity"/>
    <property type="evidence" value="ECO:0007669"/>
    <property type="project" value="InterPro"/>
</dbReference>
<dbReference type="Pfam" id="PF02768">
    <property type="entry name" value="DNA_pol3_beta_3"/>
    <property type="match status" value="1"/>
</dbReference>
<evidence type="ECO:0000256" key="6">
    <source>
        <dbReference type="ARBA" id="ARBA00022705"/>
    </source>
</evidence>
<dbReference type="PANTHER" id="PTHR30478:SF0">
    <property type="entry name" value="BETA SLIDING CLAMP"/>
    <property type="match status" value="1"/>
</dbReference>
<dbReference type="InterPro" id="IPR022637">
    <property type="entry name" value="DNA_polIII_beta_cen"/>
</dbReference>
<evidence type="ECO:0000313" key="12">
    <source>
        <dbReference type="Proteomes" id="UP001168575"/>
    </source>
</evidence>
<dbReference type="InterPro" id="IPR001001">
    <property type="entry name" value="DNA_polIII_beta"/>
</dbReference>
<dbReference type="AlphaFoldDB" id="A0AA43RLQ7"/>
<evidence type="ECO:0000256" key="5">
    <source>
        <dbReference type="ARBA" id="ARBA00022695"/>
    </source>
</evidence>
<dbReference type="CDD" id="cd00140">
    <property type="entry name" value="beta_clamp"/>
    <property type="match status" value="1"/>
</dbReference>
<protein>
    <submittedName>
        <fullName evidence="11">DNA polymerase III subunit beta</fullName>
        <ecNumber evidence="11">2.7.7.7</ecNumber>
    </submittedName>
</protein>
<feature type="domain" description="DNA polymerase III beta sliding clamp central" evidence="9">
    <location>
        <begin position="37"/>
        <end position="150"/>
    </location>
</feature>
<dbReference type="NCBIfam" id="TIGR00663">
    <property type="entry name" value="dnan"/>
    <property type="match status" value="1"/>
</dbReference>
<comment type="similarity">
    <text evidence="2">Belongs to the beta sliding clamp family.</text>
</comment>
<organism evidence="11 12">
    <name type="scientific">Phoenicibacter congonensis</name>
    <dbReference type="NCBI Taxonomy" id="1944646"/>
    <lineage>
        <taxon>Bacteria</taxon>
        <taxon>Bacillati</taxon>
        <taxon>Actinomycetota</taxon>
        <taxon>Coriobacteriia</taxon>
        <taxon>Eggerthellales</taxon>
        <taxon>Eggerthellaceae</taxon>
        <taxon>Phoenicibacter</taxon>
    </lineage>
</organism>
<evidence type="ECO:0000256" key="4">
    <source>
        <dbReference type="ARBA" id="ARBA00022679"/>
    </source>
</evidence>
<comment type="subcellular location">
    <subcellularLocation>
        <location evidence="1">Cytoplasm</location>
    </subcellularLocation>
</comment>
<dbReference type="Pfam" id="PF02767">
    <property type="entry name" value="DNA_pol3_beta_2"/>
    <property type="match status" value="1"/>
</dbReference>
<keyword evidence="4 11" id="KW-0808">Transferase</keyword>
<evidence type="ECO:0000259" key="10">
    <source>
        <dbReference type="Pfam" id="PF02768"/>
    </source>
</evidence>
<comment type="caution">
    <text evidence="11">The sequence shown here is derived from an EMBL/GenBank/DDBJ whole genome shotgun (WGS) entry which is preliminary data.</text>
</comment>
<dbReference type="SUPFAM" id="SSF55979">
    <property type="entry name" value="DNA clamp"/>
    <property type="match status" value="2"/>
</dbReference>
<sequence>IKGSIHIQSGRFQSDYLCANSDEFPKITSDGSDHVIQIEKNKMRNLIKKTAFSASKEEINGILTGVLCEVKDGNFRMVAVDAFRMAIFNEDIPDASANFKVVIPAKQLLNLEKVISDDGDENLRMEISERKVVFYVDNDEIIINTLSGNYIDYKRIISAETPIKIRVQKEELIRSIERAALMATGMNNNMIKFDIKEDLIEISSFSDKGNINENIEIIKEGENLKIGFNAKYLQEILRNVEDEEIYMYMNNSVSPCIIKPLSGEKYLYLVLPVRIN</sequence>
<dbReference type="InterPro" id="IPR046938">
    <property type="entry name" value="DNA_clamp_sf"/>
</dbReference>
<keyword evidence="12" id="KW-1185">Reference proteome</keyword>
<evidence type="ECO:0000256" key="2">
    <source>
        <dbReference type="ARBA" id="ARBA00010752"/>
    </source>
</evidence>
<dbReference type="EC" id="2.7.7.7" evidence="11"/>
<accession>A0AA43RLQ7</accession>
<evidence type="ECO:0000256" key="1">
    <source>
        <dbReference type="ARBA" id="ARBA00004496"/>
    </source>
</evidence>
<evidence type="ECO:0000256" key="3">
    <source>
        <dbReference type="ARBA" id="ARBA00022490"/>
    </source>
</evidence>